<evidence type="ECO:0000256" key="3">
    <source>
        <dbReference type="ARBA" id="ARBA00022729"/>
    </source>
</evidence>
<evidence type="ECO:0000256" key="6">
    <source>
        <dbReference type="SAM" id="SignalP"/>
    </source>
</evidence>
<feature type="chain" id="PRO_5039289663" evidence="6">
    <location>
        <begin position="30"/>
        <end position="371"/>
    </location>
</feature>
<proteinExistence type="predicted"/>
<evidence type="ECO:0000256" key="1">
    <source>
        <dbReference type="ARBA" id="ARBA00022512"/>
    </source>
</evidence>
<dbReference type="InterPro" id="IPR019931">
    <property type="entry name" value="LPXTG_anchor"/>
</dbReference>
<protein>
    <submittedName>
        <fullName evidence="8">LPXTG cell wall anchor domain-containing protein</fullName>
    </submittedName>
</protein>
<dbReference type="PROSITE" id="PS50847">
    <property type="entry name" value="GRAM_POS_ANCHORING"/>
    <property type="match status" value="1"/>
</dbReference>
<dbReference type="Proteomes" id="UP000501747">
    <property type="component" value="Chromosome"/>
</dbReference>
<keyword evidence="9" id="KW-1185">Reference proteome</keyword>
<feature type="compositionally biased region" description="Low complexity" evidence="5">
    <location>
        <begin position="121"/>
        <end position="198"/>
    </location>
</feature>
<dbReference type="Pfam" id="PF00746">
    <property type="entry name" value="Gram_pos_anchor"/>
    <property type="match status" value="1"/>
</dbReference>
<feature type="signal peptide" evidence="6">
    <location>
        <begin position="1"/>
        <end position="29"/>
    </location>
</feature>
<reference evidence="8 9" key="1">
    <citation type="submission" date="2020-03" db="EMBL/GenBank/DDBJ databases">
        <title>Vagococcus sp. nov., isolated from beetles.</title>
        <authorList>
            <person name="Hyun D.-W."/>
            <person name="Bae J.-W."/>
        </authorList>
    </citation>
    <scope>NUCLEOTIDE SEQUENCE [LARGE SCALE GENOMIC DNA]</scope>
    <source>
        <strain evidence="8 9">HDW17B</strain>
    </source>
</reference>
<evidence type="ECO:0000313" key="9">
    <source>
        <dbReference type="Proteomes" id="UP000501747"/>
    </source>
</evidence>
<accession>A0A6G8ASS4</accession>
<dbReference type="RefSeq" id="WP_166034276.1">
    <property type="nucleotide sequence ID" value="NZ_CP049887.1"/>
</dbReference>
<evidence type="ECO:0000256" key="2">
    <source>
        <dbReference type="ARBA" id="ARBA00022525"/>
    </source>
</evidence>
<keyword evidence="2" id="KW-0964">Secreted</keyword>
<evidence type="ECO:0000259" key="7">
    <source>
        <dbReference type="PROSITE" id="PS50847"/>
    </source>
</evidence>
<dbReference type="NCBIfam" id="TIGR01167">
    <property type="entry name" value="LPXTG_anchor"/>
    <property type="match status" value="1"/>
</dbReference>
<dbReference type="AlphaFoldDB" id="A0A6G8ASS4"/>
<evidence type="ECO:0000313" key="8">
    <source>
        <dbReference type="EMBL" id="QIL48128.1"/>
    </source>
</evidence>
<name>A0A6G8ASS4_9ENTE</name>
<gene>
    <name evidence="8" type="ORF">G7082_06165</name>
</gene>
<keyword evidence="4" id="KW-0572">Peptidoglycan-anchor</keyword>
<sequence>MKKRKILFSITLISSLILTPLTSPAITHAVGTTTSSANEETASVKVERDKVIDKLAEAKTYVDYAKYNNSFVDTLQLFITQIEEDIAKGEDYGTFVKFWTDNYNILVNNIELVKNAPLAPTTTSTKESSESSHSSTQSSTTDASTTNSSSSDSSSSTSSSSESSSSSSSSDSSSSTSSSSESSSSSSSSDSSSSTSSSIDTTNMIEVSDQTMYVGQKITEDLVMSWAKFNNLKEEYFYGFNVLDEEIEISNRDLLLNTGTHTIEYFVVDPEADEEDDFIIALKEITLTVLPEKKNPVVIKPVVPITTQKVTPIKTTNTLVPATNKTISSTKQLPKTGETKNNLLTLSLGTSALAGALYLFSNRQRKDEFSI</sequence>
<evidence type="ECO:0000256" key="5">
    <source>
        <dbReference type="SAM" id="MobiDB-lite"/>
    </source>
</evidence>
<keyword evidence="3 6" id="KW-0732">Signal</keyword>
<keyword evidence="1" id="KW-0134">Cell wall</keyword>
<feature type="domain" description="Gram-positive cocci surface proteins LPxTG" evidence="7">
    <location>
        <begin position="333"/>
        <end position="371"/>
    </location>
</feature>
<dbReference type="EMBL" id="CP049887">
    <property type="protein sequence ID" value="QIL48128.1"/>
    <property type="molecule type" value="Genomic_DNA"/>
</dbReference>
<evidence type="ECO:0000256" key="4">
    <source>
        <dbReference type="ARBA" id="ARBA00023088"/>
    </source>
</evidence>
<feature type="region of interest" description="Disordered" evidence="5">
    <location>
        <begin position="120"/>
        <end position="203"/>
    </location>
</feature>
<organism evidence="8 9">
    <name type="scientific">Vagococcus hydrophili</name>
    <dbReference type="NCBI Taxonomy" id="2714947"/>
    <lineage>
        <taxon>Bacteria</taxon>
        <taxon>Bacillati</taxon>
        <taxon>Bacillota</taxon>
        <taxon>Bacilli</taxon>
        <taxon>Lactobacillales</taxon>
        <taxon>Enterococcaceae</taxon>
        <taxon>Vagococcus</taxon>
    </lineage>
</organism>
<dbReference type="KEGG" id="vhy:G7082_06165"/>